<organism evidence="2 3">
    <name type="scientific">Cercospora zeae-maydis SCOH1-5</name>
    <dbReference type="NCBI Taxonomy" id="717836"/>
    <lineage>
        <taxon>Eukaryota</taxon>
        <taxon>Fungi</taxon>
        <taxon>Dikarya</taxon>
        <taxon>Ascomycota</taxon>
        <taxon>Pezizomycotina</taxon>
        <taxon>Dothideomycetes</taxon>
        <taxon>Dothideomycetidae</taxon>
        <taxon>Mycosphaerellales</taxon>
        <taxon>Mycosphaerellaceae</taxon>
        <taxon>Cercospora</taxon>
    </lineage>
</organism>
<evidence type="ECO:0000313" key="3">
    <source>
        <dbReference type="Proteomes" id="UP000799539"/>
    </source>
</evidence>
<feature type="transmembrane region" description="Helical" evidence="1">
    <location>
        <begin position="99"/>
        <end position="120"/>
    </location>
</feature>
<dbReference type="AlphaFoldDB" id="A0A6A6EV86"/>
<keyword evidence="1" id="KW-0472">Membrane</keyword>
<proteinExistence type="predicted"/>
<accession>A0A6A6EV86</accession>
<evidence type="ECO:0000313" key="2">
    <source>
        <dbReference type="EMBL" id="KAF2206208.1"/>
    </source>
</evidence>
<dbReference type="EMBL" id="ML992742">
    <property type="protein sequence ID" value="KAF2206208.1"/>
    <property type="molecule type" value="Genomic_DNA"/>
</dbReference>
<evidence type="ECO:0000256" key="1">
    <source>
        <dbReference type="SAM" id="Phobius"/>
    </source>
</evidence>
<keyword evidence="1" id="KW-0812">Transmembrane</keyword>
<sequence>MHDLIILKKPAVRPLDVLPHPLDVVEINDKHTDGVLREAIPIFKQIMAASKSPRSVLSTLLKSDVAEVIDEIICCIIIHASSTSPNLGFSCLLWRKVTLWRVACNVGMLISDMFLQVLVIRTKRQKKLTDVSITNGLKFI</sequence>
<dbReference type="Proteomes" id="UP000799539">
    <property type="component" value="Unassembled WGS sequence"/>
</dbReference>
<reference evidence="2" key="1">
    <citation type="journal article" date="2020" name="Stud. Mycol.">
        <title>101 Dothideomycetes genomes: a test case for predicting lifestyles and emergence of pathogens.</title>
        <authorList>
            <person name="Haridas S."/>
            <person name="Albert R."/>
            <person name="Binder M."/>
            <person name="Bloem J."/>
            <person name="Labutti K."/>
            <person name="Salamov A."/>
            <person name="Andreopoulos B."/>
            <person name="Baker S."/>
            <person name="Barry K."/>
            <person name="Bills G."/>
            <person name="Bluhm B."/>
            <person name="Cannon C."/>
            <person name="Castanera R."/>
            <person name="Culley D."/>
            <person name="Daum C."/>
            <person name="Ezra D."/>
            <person name="Gonzalez J."/>
            <person name="Henrissat B."/>
            <person name="Kuo A."/>
            <person name="Liang C."/>
            <person name="Lipzen A."/>
            <person name="Lutzoni F."/>
            <person name="Magnuson J."/>
            <person name="Mondo S."/>
            <person name="Nolan M."/>
            <person name="Ohm R."/>
            <person name="Pangilinan J."/>
            <person name="Park H.-J."/>
            <person name="Ramirez L."/>
            <person name="Alfaro M."/>
            <person name="Sun H."/>
            <person name="Tritt A."/>
            <person name="Yoshinaga Y."/>
            <person name="Zwiers L.-H."/>
            <person name="Turgeon B."/>
            <person name="Goodwin S."/>
            <person name="Spatafora J."/>
            <person name="Crous P."/>
            <person name="Grigoriev I."/>
        </authorList>
    </citation>
    <scope>NUCLEOTIDE SEQUENCE</scope>
    <source>
        <strain evidence="2">SCOH1-5</strain>
    </source>
</reference>
<protein>
    <submittedName>
        <fullName evidence="2">Uncharacterized protein</fullName>
    </submittedName>
</protein>
<keyword evidence="3" id="KW-1185">Reference proteome</keyword>
<gene>
    <name evidence="2" type="ORF">CERZMDRAFT_103646</name>
</gene>
<name>A0A6A6EV86_9PEZI</name>
<keyword evidence="1" id="KW-1133">Transmembrane helix</keyword>